<organism evidence="1">
    <name type="scientific">marine sediment metagenome</name>
    <dbReference type="NCBI Taxonomy" id="412755"/>
    <lineage>
        <taxon>unclassified sequences</taxon>
        <taxon>metagenomes</taxon>
        <taxon>ecological metagenomes</taxon>
    </lineage>
</organism>
<gene>
    <name evidence="1" type="ORF">S01H1_24993</name>
</gene>
<comment type="caution">
    <text evidence="1">The sequence shown here is derived from an EMBL/GenBank/DDBJ whole genome shotgun (WGS) entry which is preliminary data.</text>
</comment>
<evidence type="ECO:0000313" key="1">
    <source>
        <dbReference type="EMBL" id="GAF86835.1"/>
    </source>
</evidence>
<feature type="non-terminal residue" evidence="1">
    <location>
        <position position="41"/>
    </location>
</feature>
<protein>
    <submittedName>
        <fullName evidence="1">Uncharacterized protein</fullName>
    </submittedName>
</protein>
<dbReference type="EMBL" id="BARS01015057">
    <property type="protein sequence ID" value="GAF86835.1"/>
    <property type="molecule type" value="Genomic_DNA"/>
</dbReference>
<proteinExistence type="predicted"/>
<name>X0UEC0_9ZZZZ</name>
<sequence>MPKRETFDDTLDKLSKDIEALLKAPVGSRSVKITDLTPREG</sequence>
<accession>X0UEC0</accession>
<reference evidence="1" key="1">
    <citation type="journal article" date="2014" name="Front. Microbiol.">
        <title>High frequency of phylogenetically diverse reductive dehalogenase-homologous genes in deep subseafloor sedimentary metagenomes.</title>
        <authorList>
            <person name="Kawai M."/>
            <person name="Futagami T."/>
            <person name="Toyoda A."/>
            <person name="Takaki Y."/>
            <person name="Nishi S."/>
            <person name="Hori S."/>
            <person name="Arai W."/>
            <person name="Tsubouchi T."/>
            <person name="Morono Y."/>
            <person name="Uchiyama I."/>
            <person name="Ito T."/>
            <person name="Fujiyama A."/>
            <person name="Inagaki F."/>
            <person name="Takami H."/>
        </authorList>
    </citation>
    <scope>NUCLEOTIDE SEQUENCE</scope>
    <source>
        <strain evidence="1">Expedition CK06-06</strain>
    </source>
</reference>
<dbReference type="AlphaFoldDB" id="X0UEC0"/>